<organism evidence="2 3">
    <name type="scientific">Rangifer tarandus platyrhynchus</name>
    <name type="common">Svalbard reindeer</name>
    <dbReference type="NCBI Taxonomy" id="3082113"/>
    <lineage>
        <taxon>Eukaryota</taxon>
        <taxon>Metazoa</taxon>
        <taxon>Chordata</taxon>
        <taxon>Craniata</taxon>
        <taxon>Vertebrata</taxon>
        <taxon>Euteleostomi</taxon>
        <taxon>Mammalia</taxon>
        <taxon>Eutheria</taxon>
        <taxon>Laurasiatheria</taxon>
        <taxon>Artiodactyla</taxon>
        <taxon>Ruminantia</taxon>
        <taxon>Pecora</taxon>
        <taxon>Cervidae</taxon>
        <taxon>Odocoileinae</taxon>
        <taxon>Rangifer</taxon>
    </lineage>
</organism>
<gene>
    <name evidence="2" type="ORF">MRATA1EN1_LOCUS1628</name>
</gene>
<evidence type="ECO:0000313" key="3">
    <source>
        <dbReference type="Proteomes" id="UP001176941"/>
    </source>
</evidence>
<sequence length="106" mass="11758">MGRRLGADASAYQASQGWTIHRLVYGASLAVQWLRLHVAMQGTLVQDDPTSRGAAKPVRHRTAEACALQLLLHKRSHCSEKPAHRKKINPRQHDSAAAKAHHSQKK</sequence>
<proteinExistence type="predicted"/>
<evidence type="ECO:0000313" key="2">
    <source>
        <dbReference type="EMBL" id="CAI9152666.1"/>
    </source>
</evidence>
<reference evidence="2" key="1">
    <citation type="submission" date="2023-04" db="EMBL/GenBank/DDBJ databases">
        <authorList>
            <consortium name="ELIXIR-Norway"/>
        </authorList>
    </citation>
    <scope>NUCLEOTIDE SEQUENCE [LARGE SCALE GENOMIC DNA]</scope>
</reference>
<evidence type="ECO:0000256" key="1">
    <source>
        <dbReference type="SAM" id="MobiDB-lite"/>
    </source>
</evidence>
<feature type="region of interest" description="Disordered" evidence="1">
    <location>
        <begin position="76"/>
        <end position="106"/>
    </location>
</feature>
<keyword evidence="3" id="KW-1185">Reference proteome</keyword>
<dbReference type="EMBL" id="OX459937">
    <property type="protein sequence ID" value="CAI9152666.1"/>
    <property type="molecule type" value="Genomic_DNA"/>
</dbReference>
<protein>
    <submittedName>
        <fullName evidence="2">Uncharacterized protein</fullName>
    </submittedName>
</protein>
<name>A0ABN8XU71_RANTA</name>
<dbReference type="Proteomes" id="UP001176941">
    <property type="component" value="Chromosome 1"/>
</dbReference>
<accession>A0ABN8XU71</accession>